<keyword evidence="2" id="KW-1185">Reference proteome</keyword>
<organism evidence="1 2">
    <name type="scientific">Helicobacter pullorum MIT 98-5489</name>
    <dbReference type="NCBI Taxonomy" id="537972"/>
    <lineage>
        <taxon>Bacteria</taxon>
        <taxon>Pseudomonadati</taxon>
        <taxon>Campylobacterota</taxon>
        <taxon>Epsilonproteobacteria</taxon>
        <taxon>Campylobacterales</taxon>
        <taxon>Helicobacteraceae</taxon>
        <taxon>Helicobacter</taxon>
    </lineage>
</organism>
<dbReference type="EMBL" id="DS990441">
    <property type="protein sequence ID" value="EEQ62558.1"/>
    <property type="molecule type" value="Genomic_DNA"/>
</dbReference>
<dbReference type="HOGENOM" id="CLU_3099563_0_0_7"/>
<evidence type="ECO:0000313" key="1">
    <source>
        <dbReference type="EMBL" id="EEQ62558.1"/>
    </source>
</evidence>
<dbReference type="AlphaFoldDB" id="C5EX14"/>
<sequence length="51" mass="6055">MAKTFEEKGMQKNAEVIYTQLINIMEQTPLKDYLLEDYMKAKEKTNRVQLS</sequence>
<accession>C5EX14</accession>
<proteinExistence type="predicted"/>
<gene>
    <name evidence="1" type="ORF">HPMG_00015</name>
</gene>
<protein>
    <submittedName>
        <fullName evidence="1">Uncharacterized protein</fullName>
    </submittedName>
</protein>
<dbReference type="Proteomes" id="UP000003953">
    <property type="component" value="Unassembled WGS sequence"/>
</dbReference>
<reference evidence="2" key="1">
    <citation type="journal article" date="2014" name="Genome Announc.">
        <title>Draft genome sequences of six enterohepatic helicobacter species isolated from humans and one from rhesus macaques.</title>
        <authorList>
            <person name="Shen Z."/>
            <person name="Sheh A."/>
            <person name="Young S.K."/>
            <person name="Abouelliel A."/>
            <person name="Ward D.V."/>
            <person name="Earl A.M."/>
            <person name="Fox J.G."/>
        </authorList>
    </citation>
    <scope>NUCLEOTIDE SEQUENCE [LARGE SCALE GENOMIC DNA]</scope>
    <source>
        <strain evidence="2">MIT 98-5489</strain>
    </source>
</reference>
<evidence type="ECO:0000313" key="2">
    <source>
        <dbReference type="Proteomes" id="UP000003953"/>
    </source>
</evidence>
<name>C5EX14_9HELI</name>